<dbReference type="SUPFAM" id="SSF50969">
    <property type="entry name" value="YVTN repeat-like/Quinoprotein amine dehydrogenase"/>
    <property type="match status" value="1"/>
</dbReference>
<reference evidence="4" key="2">
    <citation type="submission" date="2011-02" db="EMBL/GenBank/DDBJ databases">
        <title>The complete genome of Fluviicola taffensis DSM 16823.</title>
        <authorList>
            <consortium name="US DOE Joint Genome Institute (JGI-PGF)"/>
            <person name="Lucas S."/>
            <person name="Copeland A."/>
            <person name="Lapidus A."/>
            <person name="Bruce D."/>
            <person name="Goodwin L."/>
            <person name="Pitluck S."/>
            <person name="Kyrpides N."/>
            <person name="Mavromatis K."/>
            <person name="Ivanova N."/>
            <person name="Mikhailova N."/>
            <person name="Pagani I."/>
            <person name="Chertkov O."/>
            <person name="Detter J.C."/>
            <person name="Han C."/>
            <person name="Tapia R."/>
            <person name="Land M."/>
            <person name="Hauser L."/>
            <person name="Markowitz V."/>
            <person name="Cheng J.-F."/>
            <person name="Hugenholtz P."/>
            <person name="Woyke T."/>
            <person name="Wu D."/>
            <person name="Tindall B."/>
            <person name="Pomrenke H.G."/>
            <person name="Brambilla E."/>
            <person name="Klenk H.-P."/>
            <person name="Eisen J.A."/>
        </authorList>
    </citation>
    <scope>NUCLEOTIDE SEQUENCE [LARGE SCALE GENOMIC DNA]</scope>
    <source>
        <strain evidence="4">DSM 16823 / RW262 / RW262</strain>
    </source>
</reference>
<reference evidence="3 4" key="1">
    <citation type="journal article" date="2011" name="Stand. Genomic Sci.">
        <title>Complete genome sequence of the gliding freshwater bacterium Fluviicola taffensis type strain (RW262).</title>
        <authorList>
            <person name="Woyke T."/>
            <person name="Chertkov O."/>
            <person name="Lapidus A."/>
            <person name="Nolan M."/>
            <person name="Lucas S."/>
            <person name="Del Rio T.G."/>
            <person name="Tice H."/>
            <person name="Cheng J.F."/>
            <person name="Tapia R."/>
            <person name="Han C."/>
            <person name="Goodwin L."/>
            <person name="Pitluck S."/>
            <person name="Liolios K."/>
            <person name="Pagani I."/>
            <person name="Ivanova N."/>
            <person name="Huntemann M."/>
            <person name="Mavromatis K."/>
            <person name="Mikhailova N."/>
            <person name="Pati A."/>
            <person name="Chen A."/>
            <person name="Palaniappan K."/>
            <person name="Land M."/>
            <person name="Hauser L."/>
            <person name="Brambilla E.M."/>
            <person name="Rohde M."/>
            <person name="Mwirichia R."/>
            <person name="Sikorski J."/>
            <person name="Tindall B.J."/>
            <person name="Goker M."/>
            <person name="Bristow J."/>
            <person name="Eisen J.A."/>
            <person name="Markowitz V."/>
            <person name="Hugenholtz P."/>
            <person name="Klenk H.P."/>
            <person name="Kyrpides N.C."/>
        </authorList>
    </citation>
    <scope>NUCLEOTIDE SEQUENCE [LARGE SCALE GENOMIC DNA]</scope>
    <source>
        <strain evidence="4">DSM 16823 / RW262 / RW262</strain>
    </source>
</reference>
<dbReference type="OrthoDB" id="9765926at2"/>
<dbReference type="InterPro" id="IPR000601">
    <property type="entry name" value="PKD_dom"/>
</dbReference>
<feature type="signal peptide" evidence="1">
    <location>
        <begin position="1"/>
        <end position="19"/>
    </location>
</feature>
<dbReference type="InterPro" id="IPR035986">
    <property type="entry name" value="PKD_dom_sf"/>
</dbReference>
<dbReference type="InterPro" id="IPR013783">
    <property type="entry name" value="Ig-like_fold"/>
</dbReference>
<dbReference type="CDD" id="cd00146">
    <property type="entry name" value="PKD"/>
    <property type="match status" value="2"/>
</dbReference>
<dbReference type="SUPFAM" id="SSF49299">
    <property type="entry name" value="PKD domain"/>
    <property type="match status" value="2"/>
</dbReference>
<dbReference type="NCBIfam" id="TIGR04131">
    <property type="entry name" value="Bac_Flav_CTERM"/>
    <property type="match status" value="1"/>
</dbReference>
<organism evidence="3 4">
    <name type="scientific">Fluviicola taffensis (strain DSM 16823 / NCIMB 13979 / RW262)</name>
    <dbReference type="NCBI Taxonomy" id="755732"/>
    <lineage>
        <taxon>Bacteria</taxon>
        <taxon>Pseudomonadati</taxon>
        <taxon>Bacteroidota</taxon>
        <taxon>Flavobacteriia</taxon>
        <taxon>Flavobacteriales</taxon>
        <taxon>Crocinitomicaceae</taxon>
        <taxon>Fluviicola</taxon>
    </lineage>
</organism>
<name>F2IFD5_FLUTR</name>
<keyword evidence="1" id="KW-0732">Signal</keyword>
<evidence type="ECO:0000256" key="1">
    <source>
        <dbReference type="SAM" id="SignalP"/>
    </source>
</evidence>
<protein>
    <submittedName>
        <fullName evidence="3">PKD domain containing protein</fullName>
    </submittedName>
</protein>
<evidence type="ECO:0000313" key="3">
    <source>
        <dbReference type="EMBL" id="AEA44620.1"/>
    </source>
</evidence>
<feature type="domain" description="PKD" evidence="2">
    <location>
        <begin position="451"/>
        <end position="512"/>
    </location>
</feature>
<dbReference type="Pfam" id="PF13585">
    <property type="entry name" value="CHU_C"/>
    <property type="match status" value="1"/>
</dbReference>
<sequence precursor="true">MKHTLLFICFLIFTLPLVAQNQHMNWYFGFGSGLNFSSGNPVTVGGNAMISIESCASISDANGNKLFYTDGATVWNMFNSDMPNGTGLLGHKSSQCMIIPKPGNPGKYYIVVTDAIERGCVNGITYSEVDMNLQGGFGEVTSVKNVQLNAFNGEWITAVRHANCVDTWIITHGTNPNNFFLAYHVSASGINPTPVSSNLGISLQPDVKAIGIMRPNPQGTKIALSRPYNGMGSIELIDFDKATGAATGMSNLYTSTTTPGQPYGLEFSRSGNRLYSGETGMTNNRIFQYDMTAPNIPATRTPVGQFLTSQGEMGQIQIAPNDKIYINYNAWPAVDFLGVISNPELLGTNCGYVENAVSLGTSATFGLPWYYNPEYLMPSPLELGPDISLCPETNVTLSNSLSNVPGATYLWSDGSTNPTLQVSQPGTYWVQYQVESCLTTTDTITISTDTTQISHLVGDTSGCAPFTIQLTGISPSTITEWIWDLGNGTSIHTQNAEFTYTTPGIYPISLKAISSNDCLVEDSVAILAEAFPVPIANFSIEPTPIKPFIPNIFTDQSTGNITDWSWKVNDLLVSTAPQFTYTMVDFFQPLTVSLTVTNSDGCSDEKKIIAFKPDDLIYVPNAFTPDGNEFNPVFKPVDYLGLVREFTIYNRWGEVVWSGKSARDGWDGTVNGIQAPTGVYNWVITMASNTDVVSKEIYGHVTLVR</sequence>
<dbReference type="PROSITE" id="PS50093">
    <property type="entry name" value="PKD"/>
    <property type="match status" value="1"/>
</dbReference>
<keyword evidence="4" id="KW-1185">Reference proteome</keyword>
<evidence type="ECO:0000313" key="4">
    <source>
        <dbReference type="Proteomes" id="UP000007463"/>
    </source>
</evidence>
<dbReference type="AlphaFoldDB" id="F2IFD5"/>
<dbReference type="EMBL" id="CP002542">
    <property type="protein sequence ID" value="AEA44620.1"/>
    <property type="molecule type" value="Genomic_DNA"/>
</dbReference>
<dbReference type="eggNOG" id="COG3291">
    <property type="taxonomic scope" value="Bacteria"/>
</dbReference>
<dbReference type="Pfam" id="PF18911">
    <property type="entry name" value="PKD_4"/>
    <property type="match status" value="1"/>
</dbReference>
<feature type="chain" id="PRO_5003279824" evidence="1">
    <location>
        <begin position="20"/>
        <end position="705"/>
    </location>
</feature>
<dbReference type="HOGENOM" id="CLU_012935_0_0_10"/>
<proteinExistence type="predicted"/>
<dbReference type="SMART" id="SM00089">
    <property type="entry name" value="PKD"/>
    <property type="match status" value="2"/>
</dbReference>
<dbReference type="InterPro" id="IPR011044">
    <property type="entry name" value="Quino_amine_DH_bsu"/>
</dbReference>
<dbReference type="InterPro" id="IPR026341">
    <property type="entry name" value="T9SS_type_B"/>
</dbReference>
<evidence type="ECO:0000259" key="2">
    <source>
        <dbReference type="PROSITE" id="PS50093"/>
    </source>
</evidence>
<dbReference type="KEGG" id="fte:Fluta_2638"/>
<dbReference type="Gene3D" id="2.60.40.10">
    <property type="entry name" value="Immunoglobulins"/>
    <property type="match status" value="2"/>
</dbReference>
<gene>
    <name evidence="3" type="ordered locus">Fluta_2638</name>
</gene>
<accession>F2IFD5</accession>
<dbReference type="Proteomes" id="UP000007463">
    <property type="component" value="Chromosome"/>
</dbReference>
<dbReference type="InterPro" id="IPR022409">
    <property type="entry name" value="PKD/Chitinase_dom"/>
</dbReference>
<dbReference type="STRING" id="755732.Fluta_2638"/>